<organism evidence="1 2">
    <name type="scientific">Candidimonas humi</name>
    <dbReference type="NCBI Taxonomy" id="683355"/>
    <lineage>
        <taxon>Bacteria</taxon>
        <taxon>Pseudomonadati</taxon>
        <taxon>Pseudomonadota</taxon>
        <taxon>Betaproteobacteria</taxon>
        <taxon>Burkholderiales</taxon>
        <taxon>Alcaligenaceae</taxon>
        <taxon>Candidimonas</taxon>
    </lineage>
</organism>
<dbReference type="EMBL" id="JBHSBV010000001">
    <property type="protein sequence ID" value="MFC4199885.1"/>
    <property type="molecule type" value="Genomic_DNA"/>
</dbReference>
<evidence type="ECO:0000313" key="1">
    <source>
        <dbReference type="EMBL" id="MFC4199885.1"/>
    </source>
</evidence>
<gene>
    <name evidence="1" type="ORF">ACFOY1_02865</name>
</gene>
<dbReference type="Proteomes" id="UP001595848">
    <property type="component" value="Unassembled WGS sequence"/>
</dbReference>
<accession>A0ABV8NVM1</accession>
<protein>
    <submittedName>
        <fullName evidence="1">DUF192 domain-containing protein</fullName>
    </submittedName>
</protein>
<dbReference type="RefSeq" id="WP_217962429.1">
    <property type="nucleotide sequence ID" value="NZ_JAHTBN010000001.1"/>
</dbReference>
<proteinExistence type="predicted"/>
<dbReference type="Pfam" id="PF02643">
    <property type="entry name" value="DUF192"/>
    <property type="match status" value="1"/>
</dbReference>
<comment type="caution">
    <text evidence="1">The sequence shown here is derived from an EMBL/GenBank/DDBJ whole genome shotgun (WGS) entry which is preliminary data.</text>
</comment>
<sequence>MTAPRSAFRLYVARSPWQRLLGMHAYAFPADGWALWLDPCRAVHTFGLARPIDLLFLDSRLRVSRRIDSLAPGRVAWCRAARSVLELPAGYCAAWPGHAQLAREAMSRWDSSCRTR</sequence>
<dbReference type="InterPro" id="IPR003795">
    <property type="entry name" value="DUF192"/>
</dbReference>
<reference evidence="2" key="1">
    <citation type="journal article" date="2019" name="Int. J. Syst. Evol. Microbiol.">
        <title>The Global Catalogue of Microorganisms (GCM) 10K type strain sequencing project: providing services to taxonomists for standard genome sequencing and annotation.</title>
        <authorList>
            <consortium name="The Broad Institute Genomics Platform"/>
            <consortium name="The Broad Institute Genome Sequencing Center for Infectious Disease"/>
            <person name="Wu L."/>
            <person name="Ma J."/>
        </authorList>
    </citation>
    <scope>NUCLEOTIDE SEQUENCE [LARGE SCALE GENOMIC DNA]</scope>
    <source>
        <strain evidence="2">LMG 24813</strain>
    </source>
</reference>
<keyword evidence="2" id="KW-1185">Reference proteome</keyword>
<name>A0ABV8NVM1_9BURK</name>
<evidence type="ECO:0000313" key="2">
    <source>
        <dbReference type="Proteomes" id="UP001595848"/>
    </source>
</evidence>